<name>A0AAD1XEF5_EUPCR</name>
<evidence type="ECO:0000313" key="1">
    <source>
        <dbReference type="EMBL" id="CAI2371635.1"/>
    </source>
</evidence>
<proteinExistence type="predicted"/>
<gene>
    <name evidence="1" type="ORF">ECRASSUSDP1_LOCUS12960</name>
</gene>
<organism evidence="1 2">
    <name type="scientific">Euplotes crassus</name>
    <dbReference type="NCBI Taxonomy" id="5936"/>
    <lineage>
        <taxon>Eukaryota</taxon>
        <taxon>Sar</taxon>
        <taxon>Alveolata</taxon>
        <taxon>Ciliophora</taxon>
        <taxon>Intramacronucleata</taxon>
        <taxon>Spirotrichea</taxon>
        <taxon>Hypotrichia</taxon>
        <taxon>Euplotida</taxon>
        <taxon>Euplotidae</taxon>
        <taxon>Moneuplotes</taxon>
    </lineage>
</organism>
<dbReference type="Proteomes" id="UP001295684">
    <property type="component" value="Unassembled WGS sequence"/>
</dbReference>
<reference evidence="1" key="1">
    <citation type="submission" date="2023-07" db="EMBL/GenBank/DDBJ databases">
        <authorList>
            <consortium name="AG Swart"/>
            <person name="Singh M."/>
            <person name="Singh A."/>
            <person name="Seah K."/>
            <person name="Emmerich C."/>
        </authorList>
    </citation>
    <scope>NUCLEOTIDE SEQUENCE</scope>
    <source>
        <strain evidence="1">DP1</strain>
    </source>
</reference>
<keyword evidence="2" id="KW-1185">Reference proteome</keyword>
<accession>A0AAD1XEF5</accession>
<dbReference type="EMBL" id="CAMPGE010012880">
    <property type="protein sequence ID" value="CAI2371635.1"/>
    <property type="molecule type" value="Genomic_DNA"/>
</dbReference>
<dbReference type="AlphaFoldDB" id="A0AAD1XEF5"/>
<sequence>MYCATTFHFNNIPLSFVIEYLLRLDQRDVRETNNQRMRSFANKCCNFGTLYS</sequence>
<protein>
    <submittedName>
        <fullName evidence="1">Uncharacterized protein</fullName>
    </submittedName>
</protein>
<comment type="caution">
    <text evidence="1">The sequence shown here is derived from an EMBL/GenBank/DDBJ whole genome shotgun (WGS) entry which is preliminary data.</text>
</comment>
<evidence type="ECO:0000313" key="2">
    <source>
        <dbReference type="Proteomes" id="UP001295684"/>
    </source>
</evidence>